<evidence type="ECO:0000256" key="4">
    <source>
        <dbReference type="ARBA" id="ARBA00022679"/>
    </source>
</evidence>
<evidence type="ECO:0000256" key="9">
    <source>
        <dbReference type="ARBA" id="ARBA00023180"/>
    </source>
</evidence>
<dbReference type="InterPro" id="IPR003406">
    <property type="entry name" value="Glyco_trans_14"/>
</dbReference>
<evidence type="ECO:0000256" key="3">
    <source>
        <dbReference type="ARBA" id="ARBA00022676"/>
    </source>
</evidence>
<evidence type="ECO:0000313" key="12">
    <source>
        <dbReference type="EMBL" id="KAK4474005.1"/>
    </source>
</evidence>
<keyword evidence="13" id="KW-1185">Reference proteome</keyword>
<proteinExistence type="inferred from homology"/>
<evidence type="ECO:0000256" key="10">
    <source>
        <dbReference type="ARBA" id="ARBA00038150"/>
    </source>
</evidence>
<keyword evidence="8 11" id="KW-0472">Membrane</keyword>
<dbReference type="GO" id="GO:0008375">
    <property type="term" value="F:acetylglucosaminyltransferase activity"/>
    <property type="evidence" value="ECO:0007669"/>
    <property type="project" value="TreeGrafter"/>
</dbReference>
<evidence type="ECO:0000256" key="1">
    <source>
        <dbReference type="ARBA" id="ARBA00004606"/>
    </source>
</evidence>
<comment type="similarity">
    <text evidence="10">Belongs to the glycosyltransferase 14 family.</text>
</comment>
<organism evidence="12 13">
    <name type="scientific">Schistosoma mekongi</name>
    <name type="common">Parasitic worm</name>
    <dbReference type="NCBI Taxonomy" id="38744"/>
    <lineage>
        <taxon>Eukaryota</taxon>
        <taxon>Metazoa</taxon>
        <taxon>Spiralia</taxon>
        <taxon>Lophotrochozoa</taxon>
        <taxon>Platyhelminthes</taxon>
        <taxon>Trematoda</taxon>
        <taxon>Digenea</taxon>
        <taxon>Strigeidida</taxon>
        <taxon>Schistosomatoidea</taxon>
        <taxon>Schistosomatidae</taxon>
        <taxon>Schistosoma</taxon>
    </lineage>
</organism>
<keyword evidence="7 11" id="KW-1133">Transmembrane helix</keyword>
<protein>
    <recommendedName>
        <fullName evidence="14">Beta-1,3-galactosyl-O-glycosyl-glycoprotein beta-1,6-N-acetylglucosaminyltransferase</fullName>
    </recommendedName>
</protein>
<evidence type="ECO:0008006" key="14">
    <source>
        <dbReference type="Google" id="ProtNLM"/>
    </source>
</evidence>
<evidence type="ECO:0000313" key="13">
    <source>
        <dbReference type="Proteomes" id="UP001292079"/>
    </source>
</evidence>
<keyword evidence="5 11" id="KW-0812">Transmembrane</keyword>
<keyword evidence="6" id="KW-0735">Signal-anchor</keyword>
<evidence type="ECO:0000256" key="7">
    <source>
        <dbReference type="ARBA" id="ARBA00022989"/>
    </source>
</evidence>
<sequence length="434" mass="51557">MKTMITFSQLFRKLIIKRLHYMCIFILIVIILLNKLLVNERNEASTTSYNLVIYQNLDMTFTQICESLLNIEPNQTIAKQYEHYSTKQHYIDQWETLNNCKIFQNSFKYLLWSNKEELDYPIGFAFTVYENIERVARLLRLLYRPHNLYCIHVDRKASDDFYHSIINLAKCFGKNVEIIQRSQSVSVKWGHFSVLDSFLKCTEVMLNNTKIQWKYVMNINGKELPLRTNWELIKAMKALNGSNIIGCTTKNGPKKRLPRRKPSFNVTWIKGSFLAVLRREFVSYIHTSPYSIELLNILREEQYLRKIPDEMFLSTLAYNPQLQAPGACKEFSPPNENDNQSTFVSRFVIWKPKKCVTGRRYHTICMLGVQHLYNLTKRQEFFVNKFQIGFYDTAYDCLEYWILKKMQNERMTGRLDPTFNTRFYAELHCSKNHI</sequence>
<dbReference type="Proteomes" id="UP001292079">
    <property type="component" value="Unassembled WGS sequence"/>
</dbReference>
<dbReference type="EMBL" id="JALJAT010000002">
    <property type="protein sequence ID" value="KAK4474005.1"/>
    <property type="molecule type" value="Genomic_DNA"/>
</dbReference>
<reference evidence="12" key="1">
    <citation type="submission" date="2022-04" db="EMBL/GenBank/DDBJ databases">
        <authorList>
            <person name="Xu L."/>
            <person name="Lv Z."/>
        </authorList>
    </citation>
    <scope>NUCLEOTIDE SEQUENCE</scope>
    <source>
        <strain evidence="12">LV_2022a</strain>
    </source>
</reference>
<dbReference type="AlphaFoldDB" id="A0AAE1ZH38"/>
<evidence type="ECO:0000256" key="6">
    <source>
        <dbReference type="ARBA" id="ARBA00022968"/>
    </source>
</evidence>
<gene>
    <name evidence="12" type="ORF">MN116_003320</name>
</gene>
<dbReference type="PANTHER" id="PTHR19297:SF191">
    <property type="entry name" value="PROTEIN XYLOSYLTRANSFERASE"/>
    <property type="match status" value="1"/>
</dbReference>
<evidence type="ECO:0000256" key="5">
    <source>
        <dbReference type="ARBA" id="ARBA00022692"/>
    </source>
</evidence>
<evidence type="ECO:0000256" key="2">
    <source>
        <dbReference type="ARBA" id="ARBA00004922"/>
    </source>
</evidence>
<evidence type="ECO:0000256" key="11">
    <source>
        <dbReference type="SAM" id="Phobius"/>
    </source>
</evidence>
<comment type="pathway">
    <text evidence="2">Protein modification; protein glycosylation.</text>
</comment>
<keyword evidence="9" id="KW-0325">Glycoprotein</keyword>
<dbReference type="PANTHER" id="PTHR19297">
    <property type="entry name" value="GLYCOSYLTRANSFERASE 14 FAMILY MEMBER"/>
    <property type="match status" value="1"/>
</dbReference>
<dbReference type="Pfam" id="PF02485">
    <property type="entry name" value="Branch"/>
    <property type="match status" value="1"/>
</dbReference>
<reference evidence="12" key="2">
    <citation type="journal article" date="2023" name="Infect Dis Poverty">
        <title>Chromosome-scale genome of the human blood fluke Schistosoma mekongi and its implications for public health.</title>
        <authorList>
            <person name="Zhou M."/>
            <person name="Xu L."/>
            <person name="Xu D."/>
            <person name="Chen W."/>
            <person name="Khan J."/>
            <person name="Hu Y."/>
            <person name="Huang H."/>
            <person name="Wei H."/>
            <person name="Zhang Y."/>
            <person name="Chusongsang P."/>
            <person name="Tanasarnprasert K."/>
            <person name="Hu X."/>
            <person name="Limpanont Y."/>
            <person name="Lv Z."/>
        </authorList>
    </citation>
    <scope>NUCLEOTIDE SEQUENCE</scope>
    <source>
        <strain evidence="12">LV_2022a</strain>
    </source>
</reference>
<name>A0AAE1ZH38_SCHME</name>
<feature type="transmembrane region" description="Helical" evidence="11">
    <location>
        <begin position="21"/>
        <end position="38"/>
    </location>
</feature>
<evidence type="ECO:0000256" key="8">
    <source>
        <dbReference type="ARBA" id="ARBA00023136"/>
    </source>
</evidence>
<keyword evidence="3" id="KW-0328">Glycosyltransferase</keyword>
<comment type="caution">
    <text evidence="12">The sequence shown here is derived from an EMBL/GenBank/DDBJ whole genome shotgun (WGS) entry which is preliminary data.</text>
</comment>
<keyword evidence="4" id="KW-0808">Transferase</keyword>
<comment type="subcellular location">
    <subcellularLocation>
        <location evidence="1">Membrane</location>
        <topology evidence="1">Single-pass type II membrane protein</topology>
    </subcellularLocation>
</comment>
<dbReference type="GO" id="GO:0016020">
    <property type="term" value="C:membrane"/>
    <property type="evidence" value="ECO:0007669"/>
    <property type="project" value="UniProtKB-SubCell"/>
</dbReference>
<accession>A0AAE1ZH38</accession>